<sequence>MRKIFLALPVLFLFFPGFAWASTARSSVQTNVQSGNAEVYQSVEVTVNGKTIKKESREPGKLELKMEEIQMEKIQASPSGQTVTPTSAPALKLSFAASVRELLSGLTSRLITAIRINTRPLPLVYESILNQTIDRRYPGRD</sequence>
<dbReference type="AlphaFoldDB" id="A0A0G0YQJ9"/>
<evidence type="ECO:0000313" key="2">
    <source>
        <dbReference type="EMBL" id="KKS11931.1"/>
    </source>
</evidence>
<dbReference type="Proteomes" id="UP000034753">
    <property type="component" value="Unassembled WGS sequence"/>
</dbReference>
<organism evidence="2 3">
    <name type="scientific">Candidatus Daviesbacteria bacterium GW2011_GWB1_41_5</name>
    <dbReference type="NCBI Taxonomy" id="1618429"/>
    <lineage>
        <taxon>Bacteria</taxon>
        <taxon>Candidatus Daviesiibacteriota</taxon>
    </lineage>
</organism>
<comment type="caution">
    <text evidence="2">The sequence shown here is derived from an EMBL/GenBank/DDBJ whole genome shotgun (WGS) entry which is preliminary data.</text>
</comment>
<name>A0A0G0YQJ9_9BACT</name>
<evidence type="ECO:0000256" key="1">
    <source>
        <dbReference type="SAM" id="SignalP"/>
    </source>
</evidence>
<dbReference type="EMBL" id="LCBN01000060">
    <property type="protein sequence ID" value="KKS11931.1"/>
    <property type="molecule type" value="Genomic_DNA"/>
</dbReference>
<evidence type="ECO:0000313" key="3">
    <source>
        <dbReference type="Proteomes" id="UP000034753"/>
    </source>
</evidence>
<feature type="chain" id="PRO_5002535584" evidence="1">
    <location>
        <begin position="22"/>
        <end position="141"/>
    </location>
</feature>
<proteinExistence type="predicted"/>
<feature type="signal peptide" evidence="1">
    <location>
        <begin position="1"/>
        <end position="21"/>
    </location>
</feature>
<reference evidence="2 3" key="1">
    <citation type="journal article" date="2015" name="Nature">
        <title>rRNA introns, odd ribosomes, and small enigmatic genomes across a large radiation of phyla.</title>
        <authorList>
            <person name="Brown C.T."/>
            <person name="Hug L.A."/>
            <person name="Thomas B.C."/>
            <person name="Sharon I."/>
            <person name="Castelle C.J."/>
            <person name="Singh A."/>
            <person name="Wilkins M.J."/>
            <person name="Williams K.H."/>
            <person name="Banfield J.F."/>
        </authorList>
    </citation>
    <scope>NUCLEOTIDE SEQUENCE [LARGE SCALE GENOMIC DNA]</scope>
</reference>
<accession>A0A0G0YQJ9</accession>
<keyword evidence="1" id="KW-0732">Signal</keyword>
<gene>
    <name evidence="2" type="ORF">UU67_C0060G0003</name>
</gene>
<protein>
    <submittedName>
        <fullName evidence="2">Uncharacterized protein</fullName>
    </submittedName>
</protein>